<sequence length="142" mass="16769">MGLSTLGTSKIKEILIHEGKDELGFKMIIALNNGGILYFNSLWLHFINVENFVNKYKFKKSNIEADYIETVYCFEGVGFYIIISTGYIIHIYEEIFDFEKPKYRHTFDIIYSNDKKRYDKLLNDIMEMGEPDKIIEGPPKFW</sequence>
<keyword evidence="2" id="KW-1185">Reference proteome</keyword>
<name>A0ABT8KWZ7_9BACT</name>
<evidence type="ECO:0000313" key="1">
    <source>
        <dbReference type="EMBL" id="MDN5204928.1"/>
    </source>
</evidence>
<organism evidence="1 2">
    <name type="scientific">Splendidivirga corallicola</name>
    <dbReference type="NCBI Taxonomy" id="3051826"/>
    <lineage>
        <taxon>Bacteria</taxon>
        <taxon>Pseudomonadati</taxon>
        <taxon>Bacteroidota</taxon>
        <taxon>Cytophagia</taxon>
        <taxon>Cytophagales</taxon>
        <taxon>Splendidivirgaceae</taxon>
        <taxon>Splendidivirga</taxon>
    </lineage>
</organism>
<comment type="caution">
    <text evidence="1">The sequence shown here is derived from an EMBL/GenBank/DDBJ whole genome shotgun (WGS) entry which is preliminary data.</text>
</comment>
<protein>
    <submittedName>
        <fullName evidence="1">Uncharacterized protein</fullName>
    </submittedName>
</protein>
<reference evidence="1" key="1">
    <citation type="submission" date="2023-06" db="EMBL/GenBank/DDBJ databases">
        <title>Genomic of Parafulvivirga corallium.</title>
        <authorList>
            <person name="Wang G."/>
        </authorList>
    </citation>
    <scope>NUCLEOTIDE SEQUENCE</scope>
    <source>
        <strain evidence="1">BMA10</strain>
    </source>
</reference>
<gene>
    <name evidence="1" type="ORF">QQ008_26295</name>
</gene>
<dbReference type="EMBL" id="JAUJEA010000013">
    <property type="protein sequence ID" value="MDN5204928.1"/>
    <property type="molecule type" value="Genomic_DNA"/>
</dbReference>
<accession>A0ABT8KWZ7</accession>
<dbReference type="RefSeq" id="WP_346754948.1">
    <property type="nucleotide sequence ID" value="NZ_JAUJEA010000013.1"/>
</dbReference>
<proteinExistence type="predicted"/>
<evidence type="ECO:0000313" key="2">
    <source>
        <dbReference type="Proteomes" id="UP001172082"/>
    </source>
</evidence>
<dbReference type="Proteomes" id="UP001172082">
    <property type="component" value="Unassembled WGS sequence"/>
</dbReference>